<feature type="region of interest" description="Disordered" evidence="1">
    <location>
        <begin position="176"/>
        <end position="202"/>
    </location>
</feature>
<feature type="compositionally biased region" description="Polar residues" evidence="1">
    <location>
        <begin position="187"/>
        <end position="202"/>
    </location>
</feature>
<evidence type="ECO:0000256" key="1">
    <source>
        <dbReference type="SAM" id="MobiDB-lite"/>
    </source>
</evidence>
<accession>A0ABM3ZAC7</accession>
<evidence type="ECO:0000313" key="3">
    <source>
        <dbReference type="RefSeq" id="XP_060545319.1"/>
    </source>
</evidence>
<name>A0ABM3ZAC7_PANGU</name>
<feature type="compositionally biased region" description="Basic residues" evidence="1">
    <location>
        <begin position="176"/>
        <end position="186"/>
    </location>
</feature>
<dbReference type="PANTHER" id="PTHR28557:SF1">
    <property type="entry name" value="PROTEIN SLX4IP"/>
    <property type="match status" value="1"/>
</dbReference>
<gene>
    <name evidence="3" type="primary">SLX4IP</name>
</gene>
<dbReference type="PANTHER" id="PTHR28557">
    <property type="entry name" value="PROTEIN SLX4IP"/>
    <property type="match status" value="1"/>
</dbReference>
<keyword evidence="2" id="KW-1185">Reference proteome</keyword>
<protein>
    <submittedName>
        <fullName evidence="3">Protein SLX4IP</fullName>
    </submittedName>
</protein>
<reference evidence="3" key="1">
    <citation type="submission" date="2025-08" db="UniProtKB">
        <authorList>
            <consortium name="RefSeq"/>
        </authorList>
    </citation>
    <scope>IDENTIFICATION</scope>
    <source>
        <tissue evidence="3">Blood</tissue>
    </source>
</reference>
<dbReference type="Proteomes" id="UP001652622">
    <property type="component" value="Unplaced"/>
</dbReference>
<organism evidence="2 3">
    <name type="scientific">Pantherophis guttatus</name>
    <name type="common">Corn snake</name>
    <name type="synonym">Elaphe guttata</name>
    <dbReference type="NCBI Taxonomy" id="94885"/>
    <lineage>
        <taxon>Eukaryota</taxon>
        <taxon>Metazoa</taxon>
        <taxon>Chordata</taxon>
        <taxon>Craniata</taxon>
        <taxon>Vertebrata</taxon>
        <taxon>Euteleostomi</taxon>
        <taxon>Lepidosauria</taxon>
        <taxon>Squamata</taxon>
        <taxon>Bifurcata</taxon>
        <taxon>Unidentata</taxon>
        <taxon>Episquamata</taxon>
        <taxon>Toxicofera</taxon>
        <taxon>Serpentes</taxon>
        <taxon>Colubroidea</taxon>
        <taxon>Colubridae</taxon>
        <taxon>Colubrinae</taxon>
        <taxon>Pantherophis</taxon>
    </lineage>
</organism>
<dbReference type="RefSeq" id="XP_060545319.1">
    <property type="nucleotide sequence ID" value="XM_060689336.1"/>
</dbReference>
<evidence type="ECO:0000313" key="2">
    <source>
        <dbReference type="Proteomes" id="UP001652622"/>
    </source>
</evidence>
<sequence length="202" mass="23701">MTLDKLVIKCGNFAVLVDFHIASQDRMWFSDHQREEVCLLLKDTVESRVQQYLKARKLHGRCKQTEHGEANSLSLRADEFHISAYFVKRWANLRCIGQRHGELRVFPDRFVIYVSRFEPDPSSWVKESVALEENLFTKVSEYFQGSAEDRKCQISLTQQEKQDTLKKLNQSRKTTKLLKKRQHVQHTHSNMVKSENEEGNTC</sequence>
<proteinExistence type="predicted"/>
<dbReference type="InterPro" id="IPR031479">
    <property type="entry name" value="SLX4IP"/>
</dbReference>
<dbReference type="Pfam" id="PF15744">
    <property type="entry name" value="UPF0492"/>
    <property type="match status" value="1"/>
</dbReference>
<dbReference type="GeneID" id="117674381"/>